<gene>
    <name evidence="6" type="primary">lytR_1</name>
    <name evidence="7" type="ORF">CGS59_12580</name>
    <name evidence="6" type="ORF">ERS852582_00194</name>
</gene>
<keyword evidence="3" id="KW-0597">Phosphoprotein</keyword>
<protein>
    <recommendedName>
        <fullName evidence="1">Stage 0 sporulation protein A homolog</fullName>
    </recommendedName>
</protein>
<feature type="modified residue" description="4-aspartylphosphate" evidence="3">
    <location>
        <position position="57"/>
    </location>
</feature>
<dbReference type="PROSITE" id="PS50110">
    <property type="entry name" value="RESPONSE_REGULATORY"/>
    <property type="match status" value="1"/>
</dbReference>
<dbReference type="PANTHER" id="PTHR37299">
    <property type="entry name" value="TRANSCRIPTIONAL REGULATOR-RELATED"/>
    <property type="match status" value="1"/>
</dbReference>
<dbReference type="GO" id="GO:0003677">
    <property type="term" value="F:DNA binding"/>
    <property type="evidence" value="ECO:0007669"/>
    <property type="project" value="UniProtKB-KW"/>
</dbReference>
<dbReference type="PROSITE" id="PS50930">
    <property type="entry name" value="HTH_LYTTR"/>
    <property type="match status" value="1"/>
</dbReference>
<dbReference type="Gene3D" id="2.40.50.1020">
    <property type="entry name" value="LytTr DNA-binding domain"/>
    <property type="match status" value="1"/>
</dbReference>
<dbReference type="PANTHER" id="PTHR37299:SF1">
    <property type="entry name" value="STAGE 0 SPORULATION PROTEIN A HOMOLOG"/>
    <property type="match status" value="1"/>
</dbReference>
<dbReference type="InterPro" id="IPR001789">
    <property type="entry name" value="Sig_transdc_resp-reg_receiver"/>
</dbReference>
<dbReference type="SUPFAM" id="SSF52172">
    <property type="entry name" value="CheY-like"/>
    <property type="match status" value="1"/>
</dbReference>
<evidence type="ECO:0000256" key="1">
    <source>
        <dbReference type="ARBA" id="ARBA00018672"/>
    </source>
</evidence>
<dbReference type="SMART" id="SM00448">
    <property type="entry name" value="REC"/>
    <property type="match status" value="1"/>
</dbReference>
<reference evidence="6 8" key="1">
    <citation type="submission" date="2015-09" db="EMBL/GenBank/DDBJ databases">
        <authorList>
            <consortium name="Pathogen Informatics"/>
        </authorList>
    </citation>
    <scope>NUCLEOTIDE SEQUENCE [LARGE SCALE GENOMIC DNA]</scope>
    <source>
        <strain evidence="6 8">2789STDY5834970</strain>
    </source>
</reference>
<name>A0A173R196_9FIRM</name>
<reference evidence="7 9" key="2">
    <citation type="journal article" date="2017" name="Front. Microbiol.">
        <title>New Insights into the Diversity of the Genus Faecalibacterium.</title>
        <authorList>
            <person name="Benevides L."/>
            <person name="Burman S."/>
            <person name="Martin R."/>
            <person name="Robert V."/>
            <person name="Thomas M."/>
            <person name="Miquel S."/>
            <person name="Chain F."/>
            <person name="Sokol H."/>
            <person name="Bermudez-Humaran L.G."/>
            <person name="Morrison M."/>
            <person name="Langella P."/>
            <person name="Azevedo V.A."/>
            <person name="Chatel J.M."/>
            <person name="Soares S."/>
        </authorList>
    </citation>
    <scope>NUCLEOTIDE SEQUENCE [LARGE SCALE GENOMIC DNA]</scope>
    <source>
        <strain evidence="7 9">CNCM I 4644</strain>
    </source>
</reference>
<reference evidence="7" key="3">
    <citation type="submission" date="2017-07" db="EMBL/GenBank/DDBJ databases">
        <authorList>
            <person name="Sun Z.S."/>
            <person name="Albrecht U."/>
            <person name="Echele G."/>
            <person name="Lee C.C."/>
        </authorList>
    </citation>
    <scope>NUCLEOTIDE SEQUENCE</scope>
    <source>
        <strain evidence="7">CNCM I 4644</strain>
    </source>
</reference>
<dbReference type="Proteomes" id="UP000095649">
    <property type="component" value="Unassembled WGS sequence"/>
</dbReference>
<evidence type="ECO:0000256" key="2">
    <source>
        <dbReference type="ARBA" id="ARBA00024867"/>
    </source>
</evidence>
<dbReference type="AlphaFoldDB" id="A0A173R196"/>
<dbReference type="InterPro" id="IPR046947">
    <property type="entry name" value="LytR-like"/>
</dbReference>
<dbReference type="EMBL" id="NMTZ01000027">
    <property type="protein sequence ID" value="PDX82949.1"/>
    <property type="molecule type" value="Genomic_DNA"/>
</dbReference>
<dbReference type="OrthoDB" id="9774865at2"/>
<keyword evidence="7" id="KW-0238">DNA-binding</keyword>
<feature type="domain" description="HTH LytTR-type" evidence="5">
    <location>
        <begin position="130"/>
        <end position="232"/>
    </location>
</feature>
<dbReference type="GO" id="GO:0000156">
    <property type="term" value="F:phosphorelay response regulator activity"/>
    <property type="evidence" value="ECO:0007669"/>
    <property type="project" value="InterPro"/>
</dbReference>
<dbReference type="InterPro" id="IPR007492">
    <property type="entry name" value="LytTR_DNA-bd_dom"/>
</dbReference>
<evidence type="ECO:0000313" key="8">
    <source>
        <dbReference type="Proteomes" id="UP000095649"/>
    </source>
</evidence>
<accession>A0A173R196</accession>
<dbReference type="Pfam" id="PF04397">
    <property type="entry name" value="LytTR"/>
    <property type="match status" value="1"/>
</dbReference>
<comment type="function">
    <text evidence="2">May play the central regulatory role in sporulation. It may be an element of the effector pathway responsible for the activation of sporulation genes in response to nutritional stress. Spo0A may act in concert with spo0H (a sigma factor) to control the expression of some genes that are critical to the sporulation process.</text>
</comment>
<organism evidence="6 8">
    <name type="scientific">Faecalibacterium prausnitzii</name>
    <dbReference type="NCBI Taxonomy" id="853"/>
    <lineage>
        <taxon>Bacteria</taxon>
        <taxon>Bacillati</taxon>
        <taxon>Bacillota</taxon>
        <taxon>Clostridia</taxon>
        <taxon>Eubacteriales</taxon>
        <taxon>Oscillospiraceae</taxon>
        <taxon>Faecalibacterium</taxon>
    </lineage>
</organism>
<sequence>MHILICDDDAAFAAQMDEYISEWFRAREIQVQSTVCTSGEQLLATPELGHYQLAFLDVDLKTTDGIALGRQLRQVAPDIMLVYISAYLEFAPQGYTVNAYRYLLKRDIAAQLPNCLEDIFAGMTDPKKTLEVRHNRTTSEIPLDQIYYLESDLRQINVYGDIPHQPICTFYGKIADLPAMLYENGFLQVGRSDVVNLQYVRSIRNYKVELRSGVELNASRQDFPAIRSAWLEWKGQFGNE</sequence>
<evidence type="ECO:0000259" key="5">
    <source>
        <dbReference type="PROSITE" id="PS50930"/>
    </source>
</evidence>
<evidence type="ECO:0000256" key="3">
    <source>
        <dbReference type="PROSITE-ProRule" id="PRU00169"/>
    </source>
</evidence>
<evidence type="ECO:0000313" key="7">
    <source>
        <dbReference type="EMBL" id="PDX82949.1"/>
    </source>
</evidence>
<dbReference type="Pfam" id="PF00072">
    <property type="entry name" value="Response_reg"/>
    <property type="match status" value="1"/>
</dbReference>
<dbReference type="InterPro" id="IPR011006">
    <property type="entry name" value="CheY-like_superfamily"/>
</dbReference>
<dbReference type="Proteomes" id="UP000220480">
    <property type="component" value="Unassembled WGS sequence"/>
</dbReference>
<dbReference type="EMBL" id="CYXN01000001">
    <property type="protein sequence ID" value="CUM71617.1"/>
    <property type="molecule type" value="Genomic_DNA"/>
</dbReference>
<evidence type="ECO:0000259" key="4">
    <source>
        <dbReference type="PROSITE" id="PS50110"/>
    </source>
</evidence>
<dbReference type="SMART" id="SM00850">
    <property type="entry name" value="LytTR"/>
    <property type="match status" value="1"/>
</dbReference>
<dbReference type="RefSeq" id="WP_055184497.1">
    <property type="nucleotide sequence ID" value="NZ_CYXN01000001.1"/>
</dbReference>
<evidence type="ECO:0000313" key="6">
    <source>
        <dbReference type="EMBL" id="CUM71617.1"/>
    </source>
</evidence>
<evidence type="ECO:0000313" key="9">
    <source>
        <dbReference type="Proteomes" id="UP000220480"/>
    </source>
</evidence>
<proteinExistence type="predicted"/>
<dbReference type="Gene3D" id="3.40.50.2300">
    <property type="match status" value="1"/>
</dbReference>
<feature type="domain" description="Response regulatory" evidence="4">
    <location>
        <begin position="2"/>
        <end position="120"/>
    </location>
</feature>